<proteinExistence type="predicted"/>
<protein>
    <submittedName>
        <fullName evidence="1">Uncharacterized protein</fullName>
    </submittedName>
</protein>
<gene>
    <name evidence="1" type="ORF">GGI18_004874</name>
</gene>
<keyword evidence="2" id="KW-1185">Reference proteome</keyword>
<organism evidence="1 2">
    <name type="scientific">Coemansia linderi</name>
    <dbReference type="NCBI Taxonomy" id="2663919"/>
    <lineage>
        <taxon>Eukaryota</taxon>
        <taxon>Fungi</taxon>
        <taxon>Fungi incertae sedis</taxon>
        <taxon>Zoopagomycota</taxon>
        <taxon>Kickxellomycotina</taxon>
        <taxon>Kickxellomycetes</taxon>
        <taxon>Kickxellales</taxon>
        <taxon>Kickxellaceae</taxon>
        <taxon>Coemansia</taxon>
    </lineage>
</organism>
<accession>A0ACC1K3L5</accession>
<feature type="non-terminal residue" evidence="1">
    <location>
        <position position="171"/>
    </location>
</feature>
<evidence type="ECO:0000313" key="1">
    <source>
        <dbReference type="EMBL" id="KAJ2772450.1"/>
    </source>
</evidence>
<reference evidence="1" key="1">
    <citation type="submission" date="2022-07" db="EMBL/GenBank/DDBJ databases">
        <title>Phylogenomic reconstructions and comparative analyses of Kickxellomycotina fungi.</title>
        <authorList>
            <person name="Reynolds N.K."/>
            <person name="Stajich J.E."/>
            <person name="Barry K."/>
            <person name="Grigoriev I.V."/>
            <person name="Crous P."/>
            <person name="Smith M.E."/>
        </authorList>
    </citation>
    <scope>NUCLEOTIDE SEQUENCE</scope>
    <source>
        <strain evidence="1">BCRC 34191</strain>
    </source>
</reference>
<evidence type="ECO:0000313" key="2">
    <source>
        <dbReference type="Proteomes" id="UP001140066"/>
    </source>
</evidence>
<sequence length="171" mass="17968">MFSGRSRSRKDSGGGSSDRQTPTGRLLQSLYGRNRANSNTQLSNSMSPLSSPTSSANDSTRADTTGYSVLGNLRRAEPQPTVELARPTTEAKFSRAVDATYSMFDQHALAGSASLMALRATQQGPGFFDAAHSPSLHALDQGSDSDGLRSGRASRAGFGAERMGASGDSLF</sequence>
<name>A0ACC1K3L5_9FUNG</name>
<dbReference type="EMBL" id="JANBUK010002447">
    <property type="protein sequence ID" value="KAJ2772450.1"/>
    <property type="molecule type" value="Genomic_DNA"/>
</dbReference>
<dbReference type="Proteomes" id="UP001140066">
    <property type="component" value="Unassembled WGS sequence"/>
</dbReference>
<comment type="caution">
    <text evidence="1">The sequence shown here is derived from an EMBL/GenBank/DDBJ whole genome shotgun (WGS) entry which is preliminary data.</text>
</comment>